<keyword evidence="3" id="KW-1185">Reference proteome</keyword>
<dbReference type="PROSITE" id="PS51257">
    <property type="entry name" value="PROKAR_LIPOPROTEIN"/>
    <property type="match status" value="1"/>
</dbReference>
<dbReference type="OrthoDB" id="1415350at2"/>
<proteinExistence type="predicted"/>
<keyword evidence="2" id="KW-0449">Lipoprotein</keyword>
<feature type="domain" description="DUF4382" evidence="1">
    <location>
        <begin position="28"/>
        <end position="169"/>
    </location>
</feature>
<dbReference type="Pfam" id="PF14321">
    <property type="entry name" value="DUF4382"/>
    <property type="match status" value="1"/>
</dbReference>
<dbReference type="STRING" id="984262.SGRA_2865"/>
<name>H6LAK0_SAPGL</name>
<dbReference type="InterPro" id="IPR025491">
    <property type="entry name" value="DUF4382"/>
</dbReference>
<evidence type="ECO:0000313" key="3">
    <source>
        <dbReference type="Proteomes" id="UP000007519"/>
    </source>
</evidence>
<protein>
    <submittedName>
        <fullName evidence="2">Lipoprotein</fullName>
    </submittedName>
</protein>
<dbReference type="EMBL" id="CP002831">
    <property type="protein sequence ID" value="AFC25593.1"/>
    <property type="molecule type" value="Genomic_DNA"/>
</dbReference>
<dbReference type="Proteomes" id="UP000007519">
    <property type="component" value="Chromosome"/>
</dbReference>
<dbReference type="eggNOG" id="ENOG502Z9I2">
    <property type="taxonomic scope" value="Bacteria"/>
</dbReference>
<dbReference type="AlphaFoldDB" id="H6LAK0"/>
<organism evidence="2 3">
    <name type="scientific">Saprospira grandis (strain Lewin)</name>
    <dbReference type="NCBI Taxonomy" id="984262"/>
    <lineage>
        <taxon>Bacteria</taxon>
        <taxon>Pseudomonadati</taxon>
        <taxon>Bacteroidota</taxon>
        <taxon>Saprospiria</taxon>
        <taxon>Saprospirales</taxon>
        <taxon>Saprospiraceae</taxon>
        <taxon>Saprospira</taxon>
    </lineage>
</organism>
<dbReference type="HOGENOM" id="CLU_896853_0_0_10"/>
<dbReference type="KEGG" id="sgn:SGRA_2865"/>
<reference evidence="2 3" key="1">
    <citation type="journal article" date="2012" name="Stand. Genomic Sci.">
        <title>Complete genome sequencing and analysis of Saprospira grandis str. Lewin, a predatory marine bacterium.</title>
        <authorList>
            <person name="Saw J.H."/>
            <person name="Yuryev A."/>
            <person name="Kanbe M."/>
            <person name="Hou S."/>
            <person name="Young A.G."/>
            <person name="Aizawa S."/>
            <person name="Alam M."/>
        </authorList>
    </citation>
    <scope>NUCLEOTIDE SEQUENCE [LARGE SCALE GENOMIC DNA]</scope>
    <source>
        <strain evidence="2 3">Lewin</strain>
    </source>
</reference>
<accession>H6LAK0</accession>
<dbReference type="RefSeq" id="WP_015693196.1">
    <property type="nucleotide sequence ID" value="NC_016940.1"/>
</dbReference>
<sequence length="310" mass="32558">MKNLLKMALLLAVSIVGLSSCEKEETAKGTVSVEMTDAPIDNANVSAAVVTVADVQIGGQSIEGFQKTTIDLMAYQNGLTAVLGQLDVEARAYNQITLVLDQAEDASGNAPGCYVQTVDGTKHALVAASNRIDVSGYIDVAENQTTTLVADFDLRKSIVASSNANDNYDFVTASELNSAVRFVQKDRTADMDGQLSNDPSNGDRLVAYAYVKGSYDRATEVQGSGASEIQFANAVSSSVVDQNGNFQLSFLEEGDYELHIASYTEDSNGNLELAGTLELSAGLGVLLNNLGLSAGADLSLSLTATAFVPL</sequence>
<evidence type="ECO:0000259" key="1">
    <source>
        <dbReference type="Pfam" id="PF14321"/>
    </source>
</evidence>
<gene>
    <name evidence="2" type="ordered locus">SGRA_2865</name>
</gene>
<evidence type="ECO:0000313" key="2">
    <source>
        <dbReference type="EMBL" id="AFC25593.1"/>
    </source>
</evidence>